<evidence type="ECO:0000256" key="4">
    <source>
        <dbReference type="ARBA" id="ARBA00022737"/>
    </source>
</evidence>
<keyword evidence="4" id="KW-0677">Repeat</keyword>
<reference evidence="9 10" key="1">
    <citation type="submission" date="2024-02" db="EMBL/GenBank/DDBJ databases">
        <authorList>
            <person name="Chen Y."/>
            <person name="Shah S."/>
            <person name="Dougan E. K."/>
            <person name="Thang M."/>
            <person name="Chan C."/>
        </authorList>
    </citation>
    <scope>NUCLEOTIDE SEQUENCE [LARGE SCALE GENOMIC DNA]</scope>
</reference>
<organism evidence="9 10">
    <name type="scientific">Durusdinium trenchii</name>
    <dbReference type="NCBI Taxonomy" id="1381693"/>
    <lineage>
        <taxon>Eukaryota</taxon>
        <taxon>Sar</taxon>
        <taxon>Alveolata</taxon>
        <taxon>Dinophyceae</taxon>
        <taxon>Suessiales</taxon>
        <taxon>Symbiodiniaceae</taxon>
        <taxon>Durusdinium</taxon>
    </lineage>
</organism>
<evidence type="ECO:0000256" key="1">
    <source>
        <dbReference type="ARBA" id="ARBA00004141"/>
    </source>
</evidence>
<keyword evidence="8" id="KW-1133">Transmembrane helix</keyword>
<feature type="repeat" description="Solcar" evidence="6">
    <location>
        <begin position="204"/>
        <end position="289"/>
    </location>
</feature>
<dbReference type="PROSITE" id="PS50920">
    <property type="entry name" value="SOLCAR"/>
    <property type="match status" value="3"/>
</dbReference>
<feature type="transmembrane region" description="Helical" evidence="8">
    <location>
        <begin position="32"/>
        <end position="52"/>
    </location>
</feature>
<dbReference type="InterPro" id="IPR002067">
    <property type="entry name" value="MCP"/>
</dbReference>
<keyword evidence="5 6" id="KW-0472">Membrane</keyword>
<evidence type="ECO:0000256" key="5">
    <source>
        <dbReference type="ARBA" id="ARBA00023136"/>
    </source>
</evidence>
<name>A0ABP0QN79_9DINO</name>
<evidence type="ECO:0000256" key="7">
    <source>
        <dbReference type="RuleBase" id="RU000488"/>
    </source>
</evidence>
<dbReference type="Pfam" id="PF00153">
    <property type="entry name" value="Mito_carr"/>
    <property type="match status" value="3"/>
</dbReference>
<keyword evidence="10" id="KW-1185">Reference proteome</keyword>
<keyword evidence="2 7" id="KW-0813">Transport</keyword>
<protein>
    <submittedName>
        <fullName evidence="9">Mitochondrial substrate carrier family protein B</fullName>
    </submittedName>
</protein>
<comment type="subcellular location">
    <subcellularLocation>
        <location evidence="1">Membrane</location>
        <topology evidence="1">Multi-pass membrane protein</topology>
    </subcellularLocation>
</comment>
<evidence type="ECO:0000256" key="2">
    <source>
        <dbReference type="ARBA" id="ARBA00022448"/>
    </source>
</evidence>
<dbReference type="Gene3D" id="1.50.40.10">
    <property type="entry name" value="Mitochondrial carrier domain"/>
    <property type="match status" value="1"/>
</dbReference>
<keyword evidence="3 6" id="KW-0812">Transmembrane</keyword>
<dbReference type="PRINTS" id="PR00926">
    <property type="entry name" value="MITOCARRIER"/>
</dbReference>
<sequence length="394" mass="43048">MSVILAAAFNILSSVSIILVNKQLASACGFDFILTMLFLNFLTTASLLECLAKLRWFEKKHLPNRDRWIVAGMALSTVLLNNCSNEAMAMGLEEIVTSMAGVSWQDAVAGACAGAVAKTATAPMERVKLVLQNQQLSVGHAAELPVRNLVHGMNQLLQEPMGFAGLWRGNLSNVMRVLPTYGARFWLFTYFDSALSWVPQSDTRRFISGGLAGVGALLLTHPLDTVRTRLAAARIFADEVSYIGFMDCVSQTWGSRGVAGLYAGCLASMLEIAPYTAIAFTSYEGLKQRLMVPGAAGSPLWCRQVFAGLCSGVAATTMCYPLDTVRRQLMLDGALGFDSRYQGSILRCCKYLWSQGGVLPFYRGWSVTLLKSVPSVSITFLTKDLLLAEMRRRF</sequence>
<accession>A0ABP0QN79</accession>
<evidence type="ECO:0000313" key="10">
    <source>
        <dbReference type="Proteomes" id="UP001642464"/>
    </source>
</evidence>
<dbReference type="InterPro" id="IPR023395">
    <property type="entry name" value="MCP_dom_sf"/>
</dbReference>
<feature type="repeat" description="Solcar" evidence="6">
    <location>
        <begin position="299"/>
        <end position="389"/>
    </location>
</feature>
<dbReference type="EMBL" id="CAXAMM010039884">
    <property type="protein sequence ID" value="CAK9089712.1"/>
    <property type="molecule type" value="Genomic_DNA"/>
</dbReference>
<comment type="caution">
    <text evidence="9">The sequence shown here is derived from an EMBL/GenBank/DDBJ whole genome shotgun (WGS) entry which is preliminary data.</text>
</comment>
<comment type="similarity">
    <text evidence="7">Belongs to the mitochondrial carrier (TC 2.A.29) family.</text>
</comment>
<evidence type="ECO:0000313" key="9">
    <source>
        <dbReference type="EMBL" id="CAK9089712.1"/>
    </source>
</evidence>
<proteinExistence type="inferred from homology"/>
<feature type="repeat" description="Solcar" evidence="6">
    <location>
        <begin position="101"/>
        <end position="194"/>
    </location>
</feature>
<gene>
    <name evidence="9" type="ORF">SCF082_LOCUS42325</name>
</gene>
<dbReference type="InterPro" id="IPR018108">
    <property type="entry name" value="MCP_transmembrane"/>
</dbReference>
<evidence type="ECO:0000256" key="8">
    <source>
        <dbReference type="SAM" id="Phobius"/>
    </source>
</evidence>
<dbReference type="PANTHER" id="PTHR24089">
    <property type="entry name" value="SOLUTE CARRIER FAMILY 25"/>
    <property type="match status" value="1"/>
</dbReference>
<dbReference type="Proteomes" id="UP001642464">
    <property type="component" value="Unassembled WGS sequence"/>
</dbReference>
<dbReference type="SUPFAM" id="SSF103506">
    <property type="entry name" value="Mitochondrial carrier"/>
    <property type="match status" value="1"/>
</dbReference>
<evidence type="ECO:0000256" key="3">
    <source>
        <dbReference type="ARBA" id="ARBA00022692"/>
    </source>
</evidence>
<evidence type="ECO:0000256" key="6">
    <source>
        <dbReference type="PROSITE-ProRule" id="PRU00282"/>
    </source>
</evidence>